<reference evidence="1" key="1">
    <citation type="journal article" date="2015" name="Nature">
        <title>Complex archaea that bridge the gap between prokaryotes and eukaryotes.</title>
        <authorList>
            <person name="Spang A."/>
            <person name="Saw J.H."/>
            <person name="Jorgensen S.L."/>
            <person name="Zaremba-Niedzwiedzka K."/>
            <person name="Martijn J."/>
            <person name="Lind A.E."/>
            <person name="van Eijk R."/>
            <person name="Schleper C."/>
            <person name="Guy L."/>
            <person name="Ettema T.J."/>
        </authorList>
    </citation>
    <scope>NUCLEOTIDE SEQUENCE</scope>
</reference>
<dbReference type="AlphaFoldDB" id="A0A0F9C1L7"/>
<evidence type="ECO:0000313" key="1">
    <source>
        <dbReference type="EMBL" id="KKK96414.1"/>
    </source>
</evidence>
<name>A0A0F9C1L7_9ZZZZ</name>
<comment type="caution">
    <text evidence="1">The sequence shown here is derived from an EMBL/GenBank/DDBJ whole genome shotgun (WGS) entry which is preliminary data.</text>
</comment>
<gene>
    <name evidence="1" type="ORF">LCGC14_2662990</name>
</gene>
<proteinExistence type="predicted"/>
<dbReference type="EMBL" id="LAZR01046497">
    <property type="protein sequence ID" value="KKK96414.1"/>
    <property type="molecule type" value="Genomic_DNA"/>
</dbReference>
<organism evidence="1">
    <name type="scientific">marine sediment metagenome</name>
    <dbReference type="NCBI Taxonomy" id="412755"/>
    <lineage>
        <taxon>unclassified sequences</taxon>
        <taxon>metagenomes</taxon>
        <taxon>ecological metagenomes</taxon>
    </lineage>
</organism>
<accession>A0A0F9C1L7</accession>
<sequence length="79" mass="8999">MNIQNLNDFKQASGIIRYAFLKENGYDNPRLATHFRCSTSLISQALHKHLPAKKKMKQIESSKLILKLIARSNEKSKAA</sequence>
<protein>
    <submittedName>
        <fullName evidence="1">Uncharacterized protein</fullName>
    </submittedName>
</protein>